<organism evidence="1 2">
    <name type="scientific">Auriscalpium vulgare</name>
    <dbReference type="NCBI Taxonomy" id="40419"/>
    <lineage>
        <taxon>Eukaryota</taxon>
        <taxon>Fungi</taxon>
        <taxon>Dikarya</taxon>
        <taxon>Basidiomycota</taxon>
        <taxon>Agaricomycotina</taxon>
        <taxon>Agaricomycetes</taxon>
        <taxon>Russulales</taxon>
        <taxon>Auriscalpiaceae</taxon>
        <taxon>Auriscalpium</taxon>
    </lineage>
</organism>
<evidence type="ECO:0000313" key="1">
    <source>
        <dbReference type="EMBL" id="KAI0048303.1"/>
    </source>
</evidence>
<dbReference type="Proteomes" id="UP000814033">
    <property type="component" value="Unassembled WGS sequence"/>
</dbReference>
<gene>
    <name evidence="1" type="ORF">FA95DRAFT_1605396</name>
</gene>
<reference evidence="1" key="1">
    <citation type="submission" date="2021-02" db="EMBL/GenBank/DDBJ databases">
        <authorList>
            <consortium name="DOE Joint Genome Institute"/>
            <person name="Ahrendt S."/>
            <person name="Looney B.P."/>
            <person name="Miyauchi S."/>
            <person name="Morin E."/>
            <person name="Drula E."/>
            <person name="Courty P.E."/>
            <person name="Chicoki N."/>
            <person name="Fauchery L."/>
            <person name="Kohler A."/>
            <person name="Kuo A."/>
            <person name="Labutti K."/>
            <person name="Pangilinan J."/>
            <person name="Lipzen A."/>
            <person name="Riley R."/>
            <person name="Andreopoulos W."/>
            <person name="He G."/>
            <person name="Johnson J."/>
            <person name="Barry K.W."/>
            <person name="Grigoriev I.V."/>
            <person name="Nagy L."/>
            <person name="Hibbett D."/>
            <person name="Henrissat B."/>
            <person name="Matheny P.B."/>
            <person name="Labbe J."/>
            <person name="Martin F."/>
        </authorList>
    </citation>
    <scope>NUCLEOTIDE SEQUENCE</scope>
    <source>
        <strain evidence="1">FP105234-sp</strain>
    </source>
</reference>
<accession>A0ACB8RWN1</accession>
<comment type="caution">
    <text evidence="1">The sequence shown here is derived from an EMBL/GenBank/DDBJ whole genome shotgun (WGS) entry which is preliminary data.</text>
</comment>
<proteinExistence type="predicted"/>
<name>A0ACB8RWN1_9AGAM</name>
<reference evidence="1" key="2">
    <citation type="journal article" date="2022" name="New Phytol.">
        <title>Evolutionary transition to the ectomycorrhizal habit in the genomes of a hyperdiverse lineage of mushroom-forming fungi.</title>
        <authorList>
            <person name="Looney B."/>
            <person name="Miyauchi S."/>
            <person name="Morin E."/>
            <person name="Drula E."/>
            <person name="Courty P.E."/>
            <person name="Kohler A."/>
            <person name="Kuo A."/>
            <person name="LaButti K."/>
            <person name="Pangilinan J."/>
            <person name="Lipzen A."/>
            <person name="Riley R."/>
            <person name="Andreopoulos W."/>
            <person name="He G."/>
            <person name="Johnson J."/>
            <person name="Nolan M."/>
            <person name="Tritt A."/>
            <person name="Barry K.W."/>
            <person name="Grigoriev I.V."/>
            <person name="Nagy L.G."/>
            <person name="Hibbett D."/>
            <person name="Henrissat B."/>
            <person name="Matheny P.B."/>
            <person name="Labbe J."/>
            <person name="Martin F.M."/>
        </authorList>
    </citation>
    <scope>NUCLEOTIDE SEQUENCE</scope>
    <source>
        <strain evidence="1">FP105234-sp</strain>
    </source>
</reference>
<evidence type="ECO:0000313" key="2">
    <source>
        <dbReference type="Proteomes" id="UP000814033"/>
    </source>
</evidence>
<keyword evidence="2" id="KW-1185">Reference proteome</keyword>
<sequence length="292" mass="34690">MFNFQFGWRKVVDGHLDPNYRGLYSSKDLIYLDTQPERPKWNILTRTLPKFMTNANIPIVLVHYTRPSDSFPYEDHWMFIAWTDEKRRLHGPRYTMWPMMEPDSSTSWILLRSYDNVHVRHPPLGAGAILGGVVVGFVPYRQLGKWEKFIKSVKVRHQADNWDSRCWAMEVLDKTHADNPQWLTQRLREPEGEVDYETIVADLEEAIEVTKDSNVRPFVLFADPMKSSRMYCWQNKQLEMGNRHDPYTSRGPPPPPKMRRLRRSELNRRRAVQIRREEDNYMSAEMYALWAS</sequence>
<dbReference type="EMBL" id="MU275889">
    <property type="protein sequence ID" value="KAI0048303.1"/>
    <property type="molecule type" value="Genomic_DNA"/>
</dbReference>
<protein>
    <submittedName>
        <fullName evidence="1">Uncharacterized protein</fullName>
    </submittedName>
</protein>